<accession>A0A7S0HQ81</accession>
<dbReference type="AlphaFoldDB" id="A0A7S0HQ81"/>
<organism evidence="15">
    <name type="scientific">Hanusia phi</name>
    <dbReference type="NCBI Taxonomy" id="3032"/>
    <lineage>
        <taxon>Eukaryota</taxon>
        <taxon>Cryptophyceae</taxon>
        <taxon>Pyrenomonadales</taxon>
        <taxon>Geminigeraceae</taxon>
        <taxon>Hanusia</taxon>
    </lineage>
</organism>
<keyword evidence="7" id="KW-0249">Electron transport</keyword>
<dbReference type="SUPFAM" id="SSF56568">
    <property type="entry name" value="Non-globular alpha+beta subunits of globular proteins"/>
    <property type="match status" value="1"/>
</dbReference>
<evidence type="ECO:0000256" key="10">
    <source>
        <dbReference type="ARBA" id="ARBA00023136"/>
    </source>
</evidence>
<keyword evidence="4" id="KW-0150">Chloroplast</keyword>
<dbReference type="GO" id="GO:0015979">
    <property type="term" value="P:photosynthesis"/>
    <property type="evidence" value="ECO:0007669"/>
    <property type="project" value="UniProtKB-KW"/>
</dbReference>
<dbReference type="EMBL" id="HBEO01023820">
    <property type="protein sequence ID" value="CAD8494326.1"/>
    <property type="molecule type" value="Transcribed_RNA"/>
</dbReference>
<comment type="subcellular location">
    <subcellularLocation>
        <location evidence="1">Plastid</location>
        <location evidence="1">Chloroplast thylakoid membrane</location>
        <topology evidence="1">Peripheral membrane protein</topology>
        <orientation evidence="1">Lumenal side</orientation>
    </subcellularLocation>
</comment>
<dbReference type="InterPro" id="IPR037011">
    <property type="entry name" value="Phycoerythr-like_a_sf"/>
</dbReference>
<evidence type="ECO:0000256" key="8">
    <source>
        <dbReference type="ARBA" id="ARBA00022991"/>
    </source>
</evidence>
<dbReference type="GO" id="GO:0009535">
    <property type="term" value="C:chloroplast thylakoid membrane"/>
    <property type="evidence" value="ECO:0007669"/>
    <property type="project" value="UniProtKB-SubCell"/>
</dbReference>
<evidence type="ECO:0000256" key="3">
    <source>
        <dbReference type="ARBA" id="ARBA00022448"/>
    </source>
</evidence>
<reference evidence="15" key="1">
    <citation type="submission" date="2021-01" db="EMBL/GenBank/DDBJ databases">
        <authorList>
            <person name="Corre E."/>
            <person name="Pelletier E."/>
            <person name="Niang G."/>
            <person name="Scheremetjew M."/>
            <person name="Finn R."/>
            <person name="Kale V."/>
            <person name="Holt S."/>
            <person name="Cochrane G."/>
            <person name="Meng A."/>
            <person name="Brown T."/>
            <person name="Cohen L."/>
        </authorList>
    </citation>
    <scope>NUCLEOTIDE SEQUENCE</scope>
    <source>
        <strain evidence="15">CCMP325</strain>
    </source>
</reference>
<evidence type="ECO:0000256" key="11">
    <source>
        <dbReference type="ARBA" id="ARBA00023307"/>
    </source>
</evidence>
<keyword evidence="5" id="KW-0602">Photosynthesis</keyword>
<evidence type="ECO:0000256" key="7">
    <source>
        <dbReference type="ARBA" id="ARBA00022982"/>
    </source>
</evidence>
<comment type="function">
    <text evidence="12">Light-harvesting photosynthetic tetrapyrrole chromophore-protein from the phycobiliprotein complex.</text>
</comment>
<dbReference type="InterPro" id="IPR004228">
    <property type="entry name" value="Phycoerythr_a"/>
</dbReference>
<keyword evidence="9" id="KW-0793">Thylakoid</keyword>
<comment type="similarity">
    <text evidence="2">Belongs to the phycoerythrin family.</text>
</comment>
<evidence type="ECO:0000256" key="2">
    <source>
        <dbReference type="ARBA" id="ARBA00010039"/>
    </source>
</evidence>
<evidence type="ECO:0000313" key="15">
    <source>
        <dbReference type="EMBL" id="CAD8494326.1"/>
    </source>
</evidence>
<evidence type="ECO:0000256" key="13">
    <source>
        <dbReference type="SAM" id="SignalP"/>
    </source>
</evidence>
<evidence type="ECO:0000259" key="14">
    <source>
        <dbReference type="Pfam" id="PF02972"/>
    </source>
</evidence>
<dbReference type="GO" id="GO:0030089">
    <property type="term" value="C:phycobilisome"/>
    <property type="evidence" value="ECO:0007669"/>
    <property type="project" value="InterPro"/>
</dbReference>
<sequence length="118" mass="12351">MSRVIVSSMLIASAAAFAPSSFSVPSLRTSSSSSITMNMEGPRSVAPIITVFDHRGCKRGKADTEYQGALANGPEDEMLVKVTYKKVPLSAGFADKVLQQTLGTFGQAPAGKKAAAKK</sequence>
<dbReference type="InterPro" id="IPR011070">
    <property type="entry name" value="Globular_prot_asu/bsu"/>
</dbReference>
<evidence type="ECO:0000256" key="6">
    <source>
        <dbReference type="ARBA" id="ARBA00022640"/>
    </source>
</evidence>
<protein>
    <recommendedName>
        <fullName evidence="14">Phycoerythrin alpha chain domain-containing protein</fullName>
    </recommendedName>
</protein>
<feature type="chain" id="PRO_5030834359" description="Phycoerythrin alpha chain domain-containing protein" evidence="13">
    <location>
        <begin position="17"/>
        <end position="118"/>
    </location>
</feature>
<name>A0A7S0HQ81_9CRYP</name>
<dbReference type="Gene3D" id="3.90.510.10">
    <property type="entry name" value="Phycoerythrin alpha chain"/>
    <property type="match status" value="1"/>
</dbReference>
<keyword evidence="6" id="KW-0934">Plastid</keyword>
<keyword evidence="10" id="KW-0472">Membrane</keyword>
<keyword evidence="3" id="KW-0813">Transport</keyword>
<gene>
    <name evidence="15" type="ORF">HPHI1048_LOCUS16055</name>
</gene>
<proteinExistence type="inferred from homology"/>
<evidence type="ECO:0000256" key="4">
    <source>
        <dbReference type="ARBA" id="ARBA00022528"/>
    </source>
</evidence>
<feature type="domain" description="Phycoerythrin alpha chain" evidence="14">
    <location>
        <begin position="46"/>
        <end position="103"/>
    </location>
</feature>
<keyword evidence="13" id="KW-0732">Signal</keyword>
<feature type="signal peptide" evidence="13">
    <location>
        <begin position="1"/>
        <end position="16"/>
    </location>
</feature>
<keyword evidence="8" id="KW-0157">Chromophore</keyword>
<keyword evidence="11" id="KW-0089">Bile pigment</keyword>
<evidence type="ECO:0000256" key="1">
    <source>
        <dbReference type="ARBA" id="ARBA00004622"/>
    </source>
</evidence>
<evidence type="ECO:0000256" key="5">
    <source>
        <dbReference type="ARBA" id="ARBA00022531"/>
    </source>
</evidence>
<evidence type="ECO:0000256" key="12">
    <source>
        <dbReference type="ARBA" id="ARBA00033724"/>
    </source>
</evidence>
<evidence type="ECO:0000256" key="9">
    <source>
        <dbReference type="ARBA" id="ARBA00023078"/>
    </source>
</evidence>
<dbReference type="Pfam" id="PF02972">
    <property type="entry name" value="Phycoerythr_ab"/>
    <property type="match status" value="1"/>
</dbReference>